<organism evidence="2 3">
    <name type="scientific">Dorea phocaeensis</name>
    <dbReference type="NCBI Taxonomy" id="2040291"/>
    <lineage>
        <taxon>Bacteria</taxon>
        <taxon>Bacillati</taxon>
        <taxon>Bacillota</taxon>
        <taxon>Clostridia</taxon>
        <taxon>Lachnospirales</taxon>
        <taxon>Lachnospiraceae</taxon>
        <taxon>Dorea</taxon>
    </lineage>
</organism>
<dbReference type="InterPro" id="IPR013785">
    <property type="entry name" value="Aldolase_TIM"/>
</dbReference>
<evidence type="ECO:0000313" key="2">
    <source>
        <dbReference type="EMBL" id="NVH58967.1"/>
    </source>
</evidence>
<dbReference type="GO" id="GO:0006071">
    <property type="term" value="P:glycerol metabolic process"/>
    <property type="evidence" value="ECO:0007669"/>
    <property type="project" value="InterPro"/>
</dbReference>
<dbReference type="EMBL" id="JAAITX010000007">
    <property type="protein sequence ID" value="NVH58967.1"/>
    <property type="molecule type" value="Genomic_DNA"/>
</dbReference>
<reference evidence="2" key="2">
    <citation type="submission" date="2020-02" db="EMBL/GenBank/DDBJ databases">
        <authorList>
            <person name="Littmann E."/>
            <person name="Sorbara M."/>
        </authorList>
    </citation>
    <scope>NUCLEOTIDE SEQUENCE</scope>
    <source>
        <strain evidence="2">MSK.17.11</strain>
        <strain evidence="1">MSK.17.38</strain>
    </source>
</reference>
<protein>
    <submittedName>
        <fullName evidence="2">Glycerol-3-phosphate responsive antiterminator</fullName>
    </submittedName>
</protein>
<evidence type="ECO:0000313" key="3">
    <source>
        <dbReference type="Proteomes" id="UP000528555"/>
    </source>
</evidence>
<dbReference type="EMBL" id="JAAIUO010000007">
    <property type="protein sequence ID" value="NSK15194.1"/>
    <property type="molecule type" value="Genomic_DNA"/>
</dbReference>
<reference evidence="3 4" key="1">
    <citation type="journal article" date="2020" name="Cell Host Microbe">
        <title>Functional and Genomic Variation between Human-Derived Isolates of Lachnospiraceae Reveals Inter- and Intra-Species Diversity.</title>
        <authorList>
            <person name="Sorbara M.T."/>
            <person name="Littmann E.R."/>
            <person name="Fontana E."/>
            <person name="Moody T.U."/>
            <person name="Kohout C.E."/>
            <person name="Gjonbalaj M."/>
            <person name="Eaton V."/>
            <person name="Seok R."/>
            <person name="Leiner I.M."/>
            <person name="Pamer E.G."/>
        </authorList>
    </citation>
    <scope>NUCLEOTIDE SEQUENCE [LARGE SCALE GENOMIC DNA]</scope>
    <source>
        <strain evidence="2 3">MSK.17.11</strain>
        <strain evidence="1 4">MSK.17.38</strain>
    </source>
</reference>
<keyword evidence="3" id="KW-1185">Reference proteome</keyword>
<gene>
    <name evidence="2" type="ORF">G5A66_09995</name>
    <name evidence="1" type="ORF">G5A75_10020</name>
</gene>
<sequence>MKPSFYRILEDCPVIAAVKDDQALEASFRSPCQIIFVLYGDICNVGQIVSRIKEEGRVAMVHLDLITGLDGREIAVDYIKEKTGADGIISTKTTQIRYAKEKGLYAIHRFFALDSRSLENIYKQSMPGGPDCIEILPGLIPRVIERAVKAQKLPVIAGGMIESKEDVMMALKAGAAAVSTTHQELWFV</sequence>
<proteinExistence type="predicted"/>
<dbReference type="Pfam" id="PF04309">
    <property type="entry name" value="G3P_antiterm"/>
    <property type="match status" value="1"/>
</dbReference>
<dbReference type="PIRSF" id="PIRSF016897">
    <property type="entry name" value="GlpP"/>
    <property type="match status" value="1"/>
</dbReference>
<dbReference type="InterPro" id="IPR006699">
    <property type="entry name" value="GlpP"/>
</dbReference>
<dbReference type="GO" id="GO:0006355">
    <property type="term" value="P:regulation of DNA-templated transcription"/>
    <property type="evidence" value="ECO:0007669"/>
    <property type="project" value="InterPro"/>
</dbReference>
<dbReference type="Proteomes" id="UP000701680">
    <property type="component" value="Unassembled WGS sequence"/>
</dbReference>
<dbReference type="PANTHER" id="PTHR35787:SF1">
    <property type="entry name" value="GLYCEROL UPTAKE OPERON ANTITERMINATOR REGULATORY PROTEIN"/>
    <property type="match status" value="1"/>
</dbReference>
<dbReference type="SUPFAM" id="SSF110391">
    <property type="entry name" value="GlpP-like"/>
    <property type="match status" value="1"/>
</dbReference>
<dbReference type="PANTHER" id="PTHR35787">
    <property type="entry name" value="GLYCEROL UPTAKE OPERON ANTITERMINATOR REGULATORY PROTEIN"/>
    <property type="match status" value="1"/>
</dbReference>
<dbReference type="AlphaFoldDB" id="A0A850HMX8"/>
<accession>A0A850HMX8</accession>
<dbReference type="Gene3D" id="3.20.20.70">
    <property type="entry name" value="Aldolase class I"/>
    <property type="match status" value="1"/>
</dbReference>
<evidence type="ECO:0000313" key="4">
    <source>
        <dbReference type="Proteomes" id="UP000701680"/>
    </source>
</evidence>
<dbReference type="RefSeq" id="WP_173814969.1">
    <property type="nucleotide sequence ID" value="NZ_JAAITX010000007.1"/>
</dbReference>
<comment type="caution">
    <text evidence="2">The sequence shown here is derived from an EMBL/GenBank/DDBJ whole genome shotgun (WGS) entry which is preliminary data.</text>
</comment>
<name>A0A850HMX8_9FIRM</name>
<dbReference type="Proteomes" id="UP000528555">
    <property type="component" value="Unassembled WGS sequence"/>
</dbReference>
<evidence type="ECO:0000313" key="1">
    <source>
        <dbReference type="EMBL" id="NSK15194.1"/>
    </source>
</evidence>